<keyword evidence="2" id="KW-1185">Reference proteome</keyword>
<reference evidence="1" key="1">
    <citation type="journal article" date="2020" name="Nat. Commun.">
        <title>Large-scale genome sequencing of mycorrhizal fungi provides insights into the early evolution of symbiotic traits.</title>
        <authorList>
            <person name="Miyauchi S."/>
            <person name="Kiss E."/>
            <person name="Kuo A."/>
            <person name="Drula E."/>
            <person name="Kohler A."/>
            <person name="Sanchez-Garcia M."/>
            <person name="Morin E."/>
            <person name="Andreopoulos B."/>
            <person name="Barry K.W."/>
            <person name="Bonito G."/>
            <person name="Buee M."/>
            <person name="Carver A."/>
            <person name="Chen C."/>
            <person name="Cichocki N."/>
            <person name="Clum A."/>
            <person name="Culley D."/>
            <person name="Crous P.W."/>
            <person name="Fauchery L."/>
            <person name="Girlanda M."/>
            <person name="Hayes R.D."/>
            <person name="Keri Z."/>
            <person name="LaButti K."/>
            <person name="Lipzen A."/>
            <person name="Lombard V."/>
            <person name="Magnuson J."/>
            <person name="Maillard F."/>
            <person name="Murat C."/>
            <person name="Nolan M."/>
            <person name="Ohm R.A."/>
            <person name="Pangilinan J."/>
            <person name="Pereira M.F."/>
            <person name="Perotto S."/>
            <person name="Peter M."/>
            <person name="Pfister S."/>
            <person name="Riley R."/>
            <person name="Sitrit Y."/>
            <person name="Stielow J.B."/>
            <person name="Szollosi G."/>
            <person name="Zifcakova L."/>
            <person name="Stursova M."/>
            <person name="Spatafora J.W."/>
            <person name="Tedersoo L."/>
            <person name="Vaario L.M."/>
            <person name="Yamada A."/>
            <person name="Yan M."/>
            <person name="Wang P."/>
            <person name="Xu J."/>
            <person name="Bruns T."/>
            <person name="Baldrian P."/>
            <person name="Vilgalys R."/>
            <person name="Dunand C."/>
            <person name="Henrissat B."/>
            <person name="Grigoriev I.V."/>
            <person name="Hibbett D."/>
            <person name="Nagy L.G."/>
            <person name="Martin F.M."/>
        </authorList>
    </citation>
    <scope>NUCLEOTIDE SEQUENCE</scope>
    <source>
        <strain evidence="1">UP504</strain>
    </source>
</reference>
<protein>
    <submittedName>
        <fullName evidence="1">Uncharacterized protein</fullName>
    </submittedName>
</protein>
<dbReference type="OrthoDB" id="3268409at2759"/>
<sequence>MGPDLPNATPHRFSHYPLVVYALKTLLPQVLMPTLMDLHPSLGNHDHIRVFINAKKDEMYPFGTDWKG</sequence>
<accession>A0A9P6E2B4</accession>
<feature type="non-terminal residue" evidence="1">
    <location>
        <position position="68"/>
    </location>
</feature>
<dbReference type="Proteomes" id="UP000886523">
    <property type="component" value="Unassembled WGS sequence"/>
</dbReference>
<evidence type="ECO:0000313" key="1">
    <source>
        <dbReference type="EMBL" id="KAF9520944.1"/>
    </source>
</evidence>
<organism evidence="1 2">
    <name type="scientific">Hydnum rufescens UP504</name>
    <dbReference type="NCBI Taxonomy" id="1448309"/>
    <lineage>
        <taxon>Eukaryota</taxon>
        <taxon>Fungi</taxon>
        <taxon>Dikarya</taxon>
        <taxon>Basidiomycota</taxon>
        <taxon>Agaricomycotina</taxon>
        <taxon>Agaricomycetes</taxon>
        <taxon>Cantharellales</taxon>
        <taxon>Hydnaceae</taxon>
        <taxon>Hydnum</taxon>
    </lineage>
</organism>
<proteinExistence type="predicted"/>
<gene>
    <name evidence="1" type="ORF">BS47DRAFT_1286751</name>
</gene>
<name>A0A9P6E2B4_9AGAM</name>
<dbReference type="AlphaFoldDB" id="A0A9P6E2B4"/>
<comment type="caution">
    <text evidence="1">The sequence shown here is derived from an EMBL/GenBank/DDBJ whole genome shotgun (WGS) entry which is preliminary data.</text>
</comment>
<dbReference type="EMBL" id="MU128910">
    <property type="protein sequence ID" value="KAF9520944.1"/>
    <property type="molecule type" value="Genomic_DNA"/>
</dbReference>
<evidence type="ECO:0000313" key="2">
    <source>
        <dbReference type="Proteomes" id="UP000886523"/>
    </source>
</evidence>